<evidence type="ECO:0000313" key="2">
    <source>
        <dbReference type="Proteomes" id="UP000582837"/>
    </source>
</evidence>
<dbReference type="InterPro" id="IPR014942">
    <property type="entry name" value="AbiEii"/>
</dbReference>
<reference evidence="1 2" key="1">
    <citation type="submission" date="2020-08" db="EMBL/GenBank/DDBJ databases">
        <title>Genomic Encyclopedia of Type Strains, Phase IV (KMG-IV): sequencing the most valuable type-strain genomes for metagenomic binning, comparative biology and taxonomic classification.</title>
        <authorList>
            <person name="Goeker M."/>
        </authorList>
    </citation>
    <scope>NUCLEOTIDE SEQUENCE [LARGE SCALE GENOMIC DNA]</scope>
    <source>
        <strain evidence="1 2">DSM 29007</strain>
    </source>
</reference>
<accession>A0A841H596</accession>
<evidence type="ECO:0000313" key="1">
    <source>
        <dbReference type="EMBL" id="MBB6073220.1"/>
    </source>
</evidence>
<proteinExistence type="predicted"/>
<sequence>MLTPLPGVVTPVHAALMRIVAETARRHDIHSLHLEGGTALSAYFLGHRESEDLDFFGDPDFHAAGFVGVLSPVLADSGFSLEVVGSPSAWHARALARHSDSGIAVKLDFGASSSFRLAPREVTTETIEVASYRDLCAGKLHAICDRFEVRDFLDLHAILTRPDPSGAIPHEGEFRDRARAVIRDLMESDPGLDAATIGTAVAQGKGRSIAAPFPLRLLRPFDEASIQQTITLVLDECVELAAPHLP</sequence>
<evidence type="ECO:0008006" key="3">
    <source>
        <dbReference type="Google" id="ProtNLM"/>
    </source>
</evidence>
<comment type="caution">
    <text evidence="1">The sequence shown here is derived from an EMBL/GenBank/DDBJ whole genome shotgun (WGS) entry which is preliminary data.</text>
</comment>
<dbReference type="EMBL" id="JACHIA010000022">
    <property type="protein sequence ID" value="MBB6073220.1"/>
    <property type="molecule type" value="Genomic_DNA"/>
</dbReference>
<name>A0A841H596_9BACT</name>
<protein>
    <recommendedName>
        <fullName evidence="3">Nucleotidyl transferase AbiEii/AbiGii toxin family protein</fullName>
    </recommendedName>
</protein>
<keyword evidence="2" id="KW-1185">Reference proteome</keyword>
<organism evidence="1 2">
    <name type="scientific">Longimicrobium terrae</name>
    <dbReference type="NCBI Taxonomy" id="1639882"/>
    <lineage>
        <taxon>Bacteria</taxon>
        <taxon>Pseudomonadati</taxon>
        <taxon>Gemmatimonadota</taxon>
        <taxon>Longimicrobiia</taxon>
        <taxon>Longimicrobiales</taxon>
        <taxon>Longimicrobiaceae</taxon>
        <taxon>Longimicrobium</taxon>
    </lineage>
</organism>
<dbReference type="Proteomes" id="UP000582837">
    <property type="component" value="Unassembled WGS sequence"/>
</dbReference>
<dbReference type="AlphaFoldDB" id="A0A841H596"/>
<dbReference type="Pfam" id="PF08843">
    <property type="entry name" value="AbiEii"/>
    <property type="match status" value="1"/>
</dbReference>
<gene>
    <name evidence="1" type="ORF">HNQ61_004887</name>
</gene>